<dbReference type="PANTHER" id="PTHR44144:SF1">
    <property type="entry name" value="DNAJ HOMOLOG SUBFAMILY C MEMBER 9"/>
    <property type="match status" value="1"/>
</dbReference>
<dbReference type="PANTHER" id="PTHR44144">
    <property type="entry name" value="DNAJ HOMOLOG SUBFAMILY C MEMBER 9"/>
    <property type="match status" value="1"/>
</dbReference>
<dbReference type="InterPro" id="IPR018253">
    <property type="entry name" value="DnaJ_domain_CS"/>
</dbReference>
<dbReference type="FunFam" id="1.10.287.110:FF:000110">
    <property type="entry name" value="DnaJ domain protein (AFU_orthologue AFUA_2G13210)"/>
    <property type="match status" value="1"/>
</dbReference>
<dbReference type="Proteomes" id="UP000319663">
    <property type="component" value="Unassembled WGS sequence"/>
</dbReference>
<keyword evidence="1" id="KW-0175">Coiled coil</keyword>
<evidence type="ECO:0000259" key="3">
    <source>
        <dbReference type="PROSITE" id="PS50076"/>
    </source>
</evidence>
<dbReference type="PROSITE" id="PS00636">
    <property type="entry name" value="DNAJ_1"/>
    <property type="match status" value="1"/>
</dbReference>
<dbReference type="Gene3D" id="1.10.287.110">
    <property type="entry name" value="DnaJ domain"/>
    <property type="match status" value="1"/>
</dbReference>
<comment type="caution">
    <text evidence="4">The sequence shown here is derived from an EMBL/GenBank/DDBJ whole genome shotgun (WGS) entry which is preliminary data.</text>
</comment>
<keyword evidence="5" id="KW-1185">Reference proteome</keyword>
<dbReference type="Pfam" id="PF23302">
    <property type="entry name" value="HTH_DNAJC9"/>
    <property type="match status" value="1"/>
</dbReference>
<dbReference type="InterPro" id="IPR036869">
    <property type="entry name" value="J_dom_sf"/>
</dbReference>
<dbReference type="SMART" id="SM00271">
    <property type="entry name" value="DnaJ"/>
    <property type="match status" value="1"/>
</dbReference>
<reference evidence="4 5" key="1">
    <citation type="submission" date="2019-06" db="EMBL/GenBank/DDBJ databases">
        <title>Wine fermentation using esterase from Monascus purpureus.</title>
        <authorList>
            <person name="Geng C."/>
            <person name="Zhang Y."/>
        </authorList>
    </citation>
    <scope>NUCLEOTIDE SEQUENCE [LARGE SCALE GENOMIC DNA]</scope>
    <source>
        <strain evidence="4">HQ1</strain>
    </source>
</reference>
<dbReference type="PROSITE" id="PS50076">
    <property type="entry name" value="DNAJ_2"/>
    <property type="match status" value="1"/>
</dbReference>
<feature type="region of interest" description="Disordered" evidence="2">
    <location>
        <begin position="251"/>
        <end position="293"/>
    </location>
</feature>
<dbReference type="InterPro" id="IPR001623">
    <property type="entry name" value="DnaJ_domain"/>
</dbReference>
<evidence type="ECO:0000313" key="5">
    <source>
        <dbReference type="Proteomes" id="UP000319663"/>
    </source>
</evidence>
<feature type="domain" description="J" evidence="3">
    <location>
        <begin position="16"/>
        <end position="83"/>
    </location>
</feature>
<dbReference type="CDD" id="cd06257">
    <property type="entry name" value="DnaJ"/>
    <property type="match status" value="1"/>
</dbReference>
<dbReference type="InterPro" id="IPR052594">
    <property type="entry name" value="J_domain-containing_protein"/>
</dbReference>
<dbReference type="EMBL" id="VIFY01000042">
    <property type="protein sequence ID" value="TQB73524.1"/>
    <property type="molecule type" value="Genomic_DNA"/>
</dbReference>
<organism evidence="4 5">
    <name type="scientific">Monascus purpureus</name>
    <name type="common">Red mold</name>
    <name type="synonym">Monascus anka</name>
    <dbReference type="NCBI Taxonomy" id="5098"/>
    <lineage>
        <taxon>Eukaryota</taxon>
        <taxon>Fungi</taxon>
        <taxon>Dikarya</taxon>
        <taxon>Ascomycota</taxon>
        <taxon>Pezizomycotina</taxon>
        <taxon>Eurotiomycetes</taxon>
        <taxon>Eurotiomycetidae</taxon>
        <taxon>Eurotiales</taxon>
        <taxon>Aspergillaceae</taxon>
        <taxon>Monascus</taxon>
    </lineage>
</organism>
<dbReference type="STRING" id="5098.A0A507QZU7"/>
<gene>
    <name evidence="4" type="ORF">MPDQ_005726</name>
</gene>
<accession>A0A507QZU7</accession>
<evidence type="ECO:0000256" key="1">
    <source>
        <dbReference type="SAM" id="Coils"/>
    </source>
</evidence>
<dbReference type="AlphaFoldDB" id="A0A507QZU7"/>
<sequence length="293" mass="33224">MTRNEDLAQEPPASINPYGVLGVEEKATADAIKYAYRKKALKHHPDKSPPELKDEANKKFQEIAFAYAILSDERRRRRYDLTGSTAETLDLEDDDFDWVDFYREQFSSMVDTDAIEKIKKEYQGSEEEQNDLLAAFDKCKGNMDQVYETVMLSNVLDDDARFCAIIDSAIAEGKVKKWKKYTEESDQKKEQRLKRAQAEAKEAEQLAKELESKGKKKKKAATSDMNDLAALIQKRQSNRAADFLDQLEAKYAQSTKGSGKGKKRPAGREEPPEEAFQATAARMAASKKKKAKT</sequence>
<name>A0A507QZU7_MONPU</name>
<evidence type="ECO:0000256" key="2">
    <source>
        <dbReference type="SAM" id="MobiDB-lite"/>
    </source>
</evidence>
<dbReference type="GO" id="GO:0005634">
    <property type="term" value="C:nucleus"/>
    <property type="evidence" value="ECO:0007669"/>
    <property type="project" value="TreeGrafter"/>
</dbReference>
<dbReference type="OrthoDB" id="110024at2759"/>
<dbReference type="InterPro" id="IPR056453">
    <property type="entry name" value="HTH_DNAJC9"/>
</dbReference>
<dbReference type="GO" id="GO:0031072">
    <property type="term" value="F:heat shock protein binding"/>
    <property type="evidence" value="ECO:0007669"/>
    <property type="project" value="TreeGrafter"/>
</dbReference>
<dbReference type="GO" id="GO:0005737">
    <property type="term" value="C:cytoplasm"/>
    <property type="evidence" value="ECO:0007669"/>
    <property type="project" value="TreeGrafter"/>
</dbReference>
<feature type="coiled-coil region" evidence="1">
    <location>
        <begin position="181"/>
        <end position="220"/>
    </location>
</feature>
<protein>
    <recommendedName>
        <fullName evidence="3">J domain-containing protein</fullName>
    </recommendedName>
</protein>
<dbReference type="SUPFAM" id="SSF46565">
    <property type="entry name" value="Chaperone J-domain"/>
    <property type="match status" value="1"/>
</dbReference>
<evidence type="ECO:0000313" key="4">
    <source>
        <dbReference type="EMBL" id="TQB73524.1"/>
    </source>
</evidence>
<dbReference type="PRINTS" id="PR00625">
    <property type="entry name" value="JDOMAIN"/>
</dbReference>
<dbReference type="Pfam" id="PF00226">
    <property type="entry name" value="DnaJ"/>
    <property type="match status" value="1"/>
</dbReference>
<proteinExistence type="predicted"/>